<dbReference type="EMBL" id="JXRA01000013">
    <property type="protein sequence ID" value="KIO78487.1"/>
    <property type="molecule type" value="Genomic_DNA"/>
</dbReference>
<dbReference type="RefSeq" id="WP_041878377.1">
    <property type="nucleotide sequence ID" value="NZ_CP157278.1"/>
</dbReference>
<accession>A0A0D0GMR5</accession>
<dbReference type="Proteomes" id="UP000032049">
    <property type="component" value="Unassembled WGS sequence"/>
</dbReference>
<organism evidence="2 3">
    <name type="scientific">Pedobacter lusitanus</name>
    <dbReference type="NCBI Taxonomy" id="1503925"/>
    <lineage>
        <taxon>Bacteria</taxon>
        <taxon>Pseudomonadati</taxon>
        <taxon>Bacteroidota</taxon>
        <taxon>Sphingobacteriia</taxon>
        <taxon>Sphingobacteriales</taxon>
        <taxon>Sphingobacteriaceae</taxon>
        <taxon>Pedobacter</taxon>
    </lineage>
</organism>
<keyword evidence="1" id="KW-0812">Transmembrane</keyword>
<gene>
    <name evidence="2" type="ORF">TH53_03550</name>
</gene>
<dbReference type="STRING" id="1503925.TH53_03550"/>
<protein>
    <submittedName>
        <fullName evidence="2">Uncharacterized protein</fullName>
    </submittedName>
</protein>
<proteinExistence type="predicted"/>
<dbReference type="AlphaFoldDB" id="A0A0D0GMR5"/>
<feature type="transmembrane region" description="Helical" evidence="1">
    <location>
        <begin position="150"/>
        <end position="172"/>
    </location>
</feature>
<evidence type="ECO:0000256" key="1">
    <source>
        <dbReference type="SAM" id="Phobius"/>
    </source>
</evidence>
<keyword evidence="1" id="KW-0472">Membrane</keyword>
<dbReference type="OrthoDB" id="765719at2"/>
<feature type="transmembrane region" description="Helical" evidence="1">
    <location>
        <begin position="37"/>
        <end position="60"/>
    </location>
</feature>
<keyword evidence="3" id="KW-1185">Reference proteome</keyword>
<feature type="transmembrane region" description="Helical" evidence="1">
    <location>
        <begin position="127"/>
        <end position="144"/>
    </location>
</feature>
<evidence type="ECO:0000313" key="3">
    <source>
        <dbReference type="Proteomes" id="UP000032049"/>
    </source>
</evidence>
<reference evidence="2 3" key="1">
    <citation type="submission" date="2015-01" db="EMBL/GenBank/DDBJ databases">
        <title>Draft genome sequence of Pedobacter sp. NL19 isolated from sludge of an effluent treatment pond in an abandoned uranium mine.</title>
        <authorList>
            <person name="Santos T."/>
            <person name="Caetano T."/>
            <person name="Covas C."/>
            <person name="Cruz A."/>
            <person name="Mendo S."/>
        </authorList>
    </citation>
    <scope>NUCLEOTIDE SEQUENCE [LARGE SCALE GENOMIC DNA]</scope>
    <source>
        <strain evidence="2 3">NL19</strain>
    </source>
</reference>
<feature type="transmembrane region" description="Helical" evidence="1">
    <location>
        <begin position="72"/>
        <end position="89"/>
    </location>
</feature>
<keyword evidence="1" id="KW-1133">Transmembrane helix</keyword>
<evidence type="ECO:0000313" key="2">
    <source>
        <dbReference type="EMBL" id="KIO78487.1"/>
    </source>
</evidence>
<sequence>MNFEDLQKSWQDQPINTSTDQLRSSLQSKWEKYQRKVLTRMVLSSILLVVTLAGLGWVYLSFYQQFSWPFKVSIAAMYMIILITIYLYWRSYAFRKENMEDSSTGFLSYQLEKLNLQRKIITTYNKLYLILLWFALVMYIWEVTSAHPPVFRWTVLLITTAYIAGVGLWYGLKKQKKRLLEIDEIITDLKEIRQQLTD</sequence>
<comment type="caution">
    <text evidence="2">The sequence shown here is derived from an EMBL/GenBank/DDBJ whole genome shotgun (WGS) entry which is preliminary data.</text>
</comment>
<name>A0A0D0GMR5_9SPHI</name>